<gene>
    <name evidence="3" type="ORF">EEM47_00550</name>
</gene>
<keyword evidence="2" id="KW-1133">Transmembrane helix</keyword>
<reference evidence="3" key="1">
    <citation type="submission" date="2018-11" db="EMBL/GenBank/DDBJ databases">
        <authorList>
            <consortium name="PulseNet: The National Subtyping Network for Foodborne Disease Surveillance"/>
            <person name="Tarr C.L."/>
            <person name="Trees E."/>
            <person name="Katz L.S."/>
            <person name="Carleton-Romer H.A."/>
            <person name="Stroika S."/>
            <person name="Kucerova Z."/>
            <person name="Roache K.F."/>
            <person name="Sabol A.L."/>
            <person name="Besser J."/>
            <person name="Gerner-Smidt P."/>
        </authorList>
    </citation>
    <scope>NUCLEOTIDE SEQUENCE [LARGE SCALE GENOMIC DNA]</scope>
    <source>
        <strain evidence="3">PNUSAS059688</strain>
    </source>
</reference>
<proteinExistence type="predicted"/>
<accession>A0A3K5RFI5</accession>
<evidence type="ECO:0000256" key="2">
    <source>
        <dbReference type="SAM" id="Phobius"/>
    </source>
</evidence>
<comment type="caution">
    <text evidence="3">The sequence shown here is derived from an EMBL/GenBank/DDBJ whole genome shotgun (WGS) entry which is preliminary data.</text>
</comment>
<dbReference type="Proteomes" id="UP000885364">
    <property type="component" value="Unassembled WGS sequence"/>
</dbReference>
<evidence type="ECO:0000313" key="3">
    <source>
        <dbReference type="EMBL" id="MHI20406.1"/>
    </source>
</evidence>
<dbReference type="AlphaFoldDB" id="A0A3K5RFI5"/>
<keyword evidence="2" id="KW-0812">Transmembrane</keyword>
<feature type="transmembrane region" description="Helical" evidence="2">
    <location>
        <begin position="9"/>
        <end position="28"/>
    </location>
</feature>
<evidence type="ECO:0008006" key="4">
    <source>
        <dbReference type="Google" id="ProtNLM"/>
    </source>
</evidence>
<dbReference type="EMBL" id="ROVY01000001">
    <property type="protein sequence ID" value="MHI20406.1"/>
    <property type="molecule type" value="Genomic_DNA"/>
</dbReference>
<keyword evidence="2" id="KW-0472">Membrane</keyword>
<organism evidence="3">
    <name type="scientific">Salmonella enterica</name>
    <name type="common">Salmonella choleraesuis</name>
    <dbReference type="NCBI Taxonomy" id="28901"/>
    <lineage>
        <taxon>Bacteria</taxon>
        <taxon>Pseudomonadati</taxon>
        <taxon>Pseudomonadota</taxon>
        <taxon>Gammaproteobacteria</taxon>
        <taxon>Enterobacterales</taxon>
        <taxon>Enterobacteriaceae</taxon>
        <taxon>Salmonella</taxon>
    </lineage>
</organism>
<sequence length="149" mass="16424">MMLTDRVKVIFRYLLWGALIPGSVWFIWHQGYERGEADVRLEVANQKTQQAADSLNQFIAGTRQLTAQANQASTLLAQQINARQLADEKSTEAIREALKKNAASRVGCRFDADVMQELARAREQAATTATSGFTRPTGRPVSPTSVSGQ</sequence>
<protein>
    <recommendedName>
        <fullName evidence="4">DUF2570 domain-containing protein</fullName>
    </recommendedName>
</protein>
<evidence type="ECO:0000256" key="1">
    <source>
        <dbReference type="SAM" id="MobiDB-lite"/>
    </source>
</evidence>
<name>A0A3K5RFI5_SALER</name>
<feature type="region of interest" description="Disordered" evidence="1">
    <location>
        <begin position="123"/>
        <end position="149"/>
    </location>
</feature>